<dbReference type="Pfam" id="PF10998">
    <property type="entry name" value="DUF2838"/>
    <property type="match status" value="1"/>
</dbReference>
<keyword evidence="7 14" id="KW-1133">Transmembrane helix</keyword>
<keyword evidence="5" id="KW-0808">Transferase</keyword>
<keyword evidence="11" id="KW-1208">Phospholipid metabolism</keyword>
<keyword evidence="12" id="KW-0012">Acyltransferase</keyword>
<evidence type="ECO:0000256" key="7">
    <source>
        <dbReference type="ARBA" id="ARBA00022989"/>
    </source>
</evidence>
<dbReference type="PANTHER" id="PTHR31201">
    <property type="entry name" value="OS01G0585100 PROTEIN"/>
    <property type="match status" value="1"/>
</dbReference>
<evidence type="ECO:0000256" key="14">
    <source>
        <dbReference type="SAM" id="Phobius"/>
    </source>
</evidence>
<keyword evidence="9 14" id="KW-0472">Membrane</keyword>
<feature type="transmembrane region" description="Helical" evidence="14">
    <location>
        <begin position="54"/>
        <end position="70"/>
    </location>
</feature>
<comment type="subcellular location">
    <subcellularLocation>
        <location evidence="1">Membrane</location>
        <topology evidence="1">Multi-pass membrane protein</topology>
    </subcellularLocation>
</comment>
<evidence type="ECO:0000256" key="3">
    <source>
        <dbReference type="ARBA" id="ARBA00019082"/>
    </source>
</evidence>
<dbReference type="InterPro" id="IPR021261">
    <property type="entry name" value="GPCAT"/>
</dbReference>
<keyword evidence="6 14" id="KW-0812">Transmembrane</keyword>
<evidence type="ECO:0000256" key="2">
    <source>
        <dbReference type="ARBA" id="ARBA00006675"/>
    </source>
</evidence>
<evidence type="ECO:0000256" key="9">
    <source>
        <dbReference type="ARBA" id="ARBA00023136"/>
    </source>
</evidence>
<feature type="transmembrane region" description="Helical" evidence="14">
    <location>
        <begin position="30"/>
        <end position="48"/>
    </location>
</feature>
<dbReference type="PANTHER" id="PTHR31201:SF1">
    <property type="entry name" value="GLYCEROPHOSPHOCHOLINE ACYLTRANSFERASE 1"/>
    <property type="match status" value="1"/>
</dbReference>
<feature type="compositionally biased region" description="Low complexity" evidence="13">
    <location>
        <begin position="322"/>
        <end position="341"/>
    </location>
</feature>
<feature type="transmembrane region" description="Helical" evidence="14">
    <location>
        <begin position="136"/>
        <end position="155"/>
    </location>
</feature>
<comment type="similarity">
    <text evidence="2">Belongs to the GPC1 family.</text>
</comment>
<reference evidence="15" key="1">
    <citation type="submission" date="2022-06" db="EMBL/GenBank/DDBJ databases">
        <authorList>
            <person name="Berger JAMES D."/>
            <person name="Berger JAMES D."/>
        </authorList>
    </citation>
    <scope>NUCLEOTIDE SEQUENCE [LARGE SCALE GENOMIC DNA]</scope>
</reference>
<keyword evidence="15" id="KW-1185">Reference proteome</keyword>
<evidence type="ECO:0000256" key="6">
    <source>
        <dbReference type="ARBA" id="ARBA00022692"/>
    </source>
</evidence>
<feature type="region of interest" description="Disordered" evidence="13">
    <location>
        <begin position="322"/>
        <end position="347"/>
    </location>
</feature>
<accession>A0AA85KAU6</accession>
<reference evidence="16" key="2">
    <citation type="submission" date="2023-11" db="UniProtKB">
        <authorList>
            <consortium name="WormBaseParasite"/>
        </authorList>
    </citation>
    <scope>IDENTIFICATION</scope>
</reference>
<feature type="transmembrane region" description="Helical" evidence="14">
    <location>
        <begin position="104"/>
        <end position="124"/>
    </location>
</feature>
<evidence type="ECO:0000256" key="10">
    <source>
        <dbReference type="ARBA" id="ARBA00023209"/>
    </source>
</evidence>
<feature type="transmembrane region" description="Helical" evidence="14">
    <location>
        <begin position="77"/>
        <end position="98"/>
    </location>
</feature>
<sequence>MVKGINRCSHTLIMTCFNNSSINMRLCQKLCFVGAMSVILATVCFAIVKPALILYSFSILFLILILIRGYNYWKNKYLLFMLDQCYFINYVSLIFIWIMPQSHIMQMFQFGLANAHAYGGTFLFRNALVLHDIQRLTSCFIHVLPALFSFLIRWYPSETSVCWYTNLFDSHASRGLLFWNTDVDWFWLVAAPSLFHLIREVLYYIIIYGFVRPSDEYLDSFRYLHKKKILWRIFWKHIDKRLHLISWIAFNLILSTILLLIAVVAWSNYLFHVTMLIIQTLTLIWNGACYYLDYFPIECRRTLHLEPEKTIISISRNENNITTNTTTNNNNNNINNNSNNNQTGPEHITDDVYGSVAASLFSRYPLPEEINSGILSNGHTLADEEKCLPFEAVDTR</sequence>
<evidence type="ECO:0000313" key="15">
    <source>
        <dbReference type="Proteomes" id="UP000050795"/>
    </source>
</evidence>
<keyword evidence="8" id="KW-0443">Lipid metabolism</keyword>
<dbReference type="GO" id="GO:0016020">
    <property type="term" value="C:membrane"/>
    <property type="evidence" value="ECO:0007669"/>
    <property type="project" value="UniProtKB-SubCell"/>
</dbReference>
<dbReference type="AlphaFoldDB" id="A0AA85KAU6"/>
<evidence type="ECO:0000256" key="12">
    <source>
        <dbReference type="ARBA" id="ARBA00023315"/>
    </source>
</evidence>
<evidence type="ECO:0000256" key="5">
    <source>
        <dbReference type="ARBA" id="ARBA00022679"/>
    </source>
</evidence>
<keyword evidence="10" id="KW-0594">Phospholipid biosynthesis</keyword>
<evidence type="ECO:0000313" key="16">
    <source>
        <dbReference type="WBParaSite" id="TREG1_81820.1"/>
    </source>
</evidence>
<evidence type="ECO:0000256" key="11">
    <source>
        <dbReference type="ARBA" id="ARBA00023264"/>
    </source>
</evidence>
<feature type="transmembrane region" description="Helical" evidence="14">
    <location>
        <begin position="185"/>
        <end position="211"/>
    </location>
</feature>
<evidence type="ECO:0000256" key="1">
    <source>
        <dbReference type="ARBA" id="ARBA00004141"/>
    </source>
</evidence>
<feature type="transmembrane region" description="Helical" evidence="14">
    <location>
        <begin position="269"/>
        <end position="292"/>
    </location>
</feature>
<feature type="transmembrane region" description="Helical" evidence="14">
    <location>
        <begin position="242"/>
        <end position="263"/>
    </location>
</feature>
<dbReference type="WBParaSite" id="TREG1_81820.1">
    <property type="protein sequence ID" value="TREG1_81820.1"/>
    <property type="gene ID" value="TREG1_81820"/>
</dbReference>
<dbReference type="Proteomes" id="UP000050795">
    <property type="component" value="Unassembled WGS sequence"/>
</dbReference>
<keyword evidence="4" id="KW-0444">Lipid biosynthesis</keyword>
<dbReference type="GO" id="GO:0006656">
    <property type="term" value="P:phosphatidylcholine biosynthetic process"/>
    <property type="evidence" value="ECO:0007669"/>
    <property type="project" value="TreeGrafter"/>
</dbReference>
<evidence type="ECO:0000256" key="4">
    <source>
        <dbReference type="ARBA" id="ARBA00022516"/>
    </source>
</evidence>
<protein>
    <recommendedName>
        <fullName evidence="3">Glycerophosphocholine acyltransferase 1</fullName>
    </recommendedName>
</protein>
<evidence type="ECO:0000256" key="8">
    <source>
        <dbReference type="ARBA" id="ARBA00023098"/>
    </source>
</evidence>
<name>A0AA85KAU6_TRIRE</name>
<dbReference type="GO" id="GO:0016746">
    <property type="term" value="F:acyltransferase activity"/>
    <property type="evidence" value="ECO:0007669"/>
    <property type="project" value="UniProtKB-KW"/>
</dbReference>
<organism evidence="15 16">
    <name type="scientific">Trichobilharzia regenti</name>
    <name type="common">Nasal bird schistosome</name>
    <dbReference type="NCBI Taxonomy" id="157069"/>
    <lineage>
        <taxon>Eukaryota</taxon>
        <taxon>Metazoa</taxon>
        <taxon>Spiralia</taxon>
        <taxon>Lophotrochozoa</taxon>
        <taxon>Platyhelminthes</taxon>
        <taxon>Trematoda</taxon>
        <taxon>Digenea</taxon>
        <taxon>Strigeidida</taxon>
        <taxon>Schistosomatoidea</taxon>
        <taxon>Schistosomatidae</taxon>
        <taxon>Trichobilharzia</taxon>
    </lineage>
</organism>
<evidence type="ECO:0000256" key="13">
    <source>
        <dbReference type="SAM" id="MobiDB-lite"/>
    </source>
</evidence>
<proteinExistence type="inferred from homology"/>